<dbReference type="AlphaFoldDB" id="A0A9N9TE82"/>
<gene>
    <name evidence="2" type="ORF">PHYEVI_LOCUS1008</name>
</gene>
<organism evidence="2 3">
    <name type="scientific">Phyllotreta striolata</name>
    <name type="common">Striped flea beetle</name>
    <name type="synonym">Crioceris striolata</name>
    <dbReference type="NCBI Taxonomy" id="444603"/>
    <lineage>
        <taxon>Eukaryota</taxon>
        <taxon>Metazoa</taxon>
        <taxon>Ecdysozoa</taxon>
        <taxon>Arthropoda</taxon>
        <taxon>Hexapoda</taxon>
        <taxon>Insecta</taxon>
        <taxon>Pterygota</taxon>
        <taxon>Neoptera</taxon>
        <taxon>Endopterygota</taxon>
        <taxon>Coleoptera</taxon>
        <taxon>Polyphaga</taxon>
        <taxon>Cucujiformia</taxon>
        <taxon>Chrysomeloidea</taxon>
        <taxon>Chrysomelidae</taxon>
        <taxon>Galerucinae</taxon>
        <taxon>Alticini</taxon>
        <taxon>Phyllotreta</taxon>
    </lineage>
</organism>
<dbReference type="Proteomes" id="UP001153712">
    <property type="component" value="Chromosome 1"/>
</dbReference>
<accession>A0A9N9TE82</accession>
<name>A0A9N9TE82_PHYSR</name>
<sequence length="102" mass="11467">MFKLPIAILLCAIISSNALPVSIHCNENENPSQGYTCWLNLTKDTMKTIAKMPLPISEDYQEAFKRNAELSSALSSLYGYGKRNPELSSALMSYLNRDNIRH</sequence>
<feature type="signal peptide" evidence="1">
    <location>
        <begin position="1"/>
        <end position="18"/>
    </location>
</feature>
<reference evidence="2" key="1">
    <citation type="submission" date="2022-01" db="EMBL/GenBank/DDBJ databases">
        <authorList>
            <person name="King R."/>
        </authorList>
    </citation>
    <scope>NUCLEOTIDE SEQUENCE</scope>
</reference>
<protein>
    <submittedName>
        <fullName evidence="2">Uncharacterized protein</fullName>
    </submittedName>
</protein>
<evidence type="ECO:0000313" key="2">
    <source>
        <dbReference type="EMBL" id="CAG9854546.1"/>
    </source>
</evidence>
<keyword evidence="1" id="KW-0732">Signal</keyword>
<keyword evidence="3" id="KW-1185">Reference proteome</keyword>
<evidence type="ECO:0000313" key="3">
    <source>
        <dbReference type="Proteomes" id="UP001153712"/>
    </source>
</evidence>
<dbReference type="OrthoDB" id="6774725at2759"/>
<feature type="chain" id="PRO_5040333726" evidence="1">
    <location>
        <begin position="19"/>
        <end position="102"/>
    </location>
</feature>
<evidence type="ECO:0000256" key="1">
    <source>
        <dbReference type="SAM" id="SignalP"/>
    </source>
</evidence>
<proteinExistence type="predicted"/>
<dbReference type="EMBL" id="OU900094">
    <property type="protein sequence ID" value="CAG9854546.1"/>
    <property type="molecule type" value="Genomic_DNA"/>
</dbReference>